<name>A0A365KXI5_9BACL</name>
<keyword evidence="1" id="KW-0812">Transmembrane</keyword>
<sequence length="66" mass="7378">MDFSSILFESMMDGFLPILTTYILPIGLWMLVPAMILRLIFKSQLSFQVGALIGLALCFFIGPFST</sequence>
<keyword evidence="1" id="KW-1133">Transmembrane helix</keyword>
<feature type="transmembrane region" description="Helical" evidence="1">
    <location>
        <begin position="49"/>
        <end position="65"/>
    </location>
</feature>
<keyword evidence="3" id="KW-1185">Reference proteome</keyword>
<dbReference type="AlphaFoldDB" id="A0A365KXI5"/>
<dbReference type="RefSeq" id="WP_112223602.1">
    <property type="nucleotide sequence ID" value="NZ_CP047673.1"/>
</dbReference>
<gene>
    <name evidence="2" type="ORF">DP120_10375</name>
</gene>
<dbReference type="Proteomes" id="UP000251002">
    <property type="component" value="Unassembled WGS sequence"/>
</dbReference>
<evidence type="ECO:0000256" key="1">
    <source>
        <dbReference type="SAM" id="Phobius"/>
    </source>
</evidence>
<proteinExistence type="predicted"/>
<evidence type="ECO:0000313" key="2">
    <source>
        <dbReference type="EMBL" id="RAZ77875.1"/>
    </source>
</evidence>
<reference evidence="2 3" key="1">
    <citation type="submission" date="2018-06" db="EMBL/GenBank/DDBJ databases">
        <title>The draft genome sequences of strains SCU63 and S1.</title>
        <authorList>
            <person name="Gan L."/>
        </authorList>
    </citation>
    <scope>NUCLEOTIDE SEQUENCE [LARGE SCALE GENOMIC DNA]</scope>
    <source>
        <strain evidence="2 3">SCU63</strain>
    </source>
</reference>
<feature type="transmembrane region" description="Helical" evidence="1">
    <location>
        <begin position="15"/>
        <end position="37"/>
    </location>
</feature>
<evidence type="ECO:0000313" key="3">
    <source>
        <dbReference type="Proteomes" id="UP000251002"/>
    </source>
</evidence>
<protein>
    <recommendedName>
        <fullName evidence="4">DUF1538 domain-containing protein</fullName>
    </recommendedName>
</protein>
<keyword evidence="1" id="KW-0472">Membrane</keyword>
<accession>A0A365KXI5</accession>
<dbReference type="EMBL" id="QLZR01000003">
    <property type="protein sequence ID" value="RAZ77875.1"/>
    <property type="molecule type" value="Genomic_DNA"/>
</dbReference>
<organism evidence="2 3">
    <name type="scientific">Planococcus halotolerans</name>
    <dbReference type="NCBI Taxonomy" id="2233542"/>
    <lineage>
        <taxon>Bacteria</taxon>
        <taxon>Bacillati</taxon>
        <taxon>Bacillota</taxon>
        <taxon>Bacilli</taxon>
        <taxon>Bacillales</taxon>
        <taxon>Caryophanaceae</taxon>
        <taxon>Planococcus</taxon>
    </lineage>
</organism>
<evidence type="ECO:0008006" key="4">
    <source>
        <dbReference type="Google" id="ProtNLM"/>
    </source>
</evidence>
<comment type="caution">
    <text evidence="2">The sequence shown here is derived from an EMBL/GenBank/DDBJ whole genome shotgun (WGS) entry which is preliminary data.</text>
</comment>